<evidence type="ECO:0000313" key="3">
    <source>
        <dbReference type="Proteomes" id="UP000293483"/>
    </source>
</evidence>
<dbReference type="STRING" id="202951.GCA_001485025_01919"/>
<accession>A0A4Q7AZ52</accession>
<keyword evidence="1" id="KW-0812">Transmembrane</keyword>
<evidence type="ECO:0000313" key="2">
    <source>
        <dbReference type="EMBL" id="RZG67981.1"/>
    </source>
</evidence>
<protein>
    <submittedName>
        <fullName evidence="2">DUF3426 domain-containing protein</fullName>
    </submittedName>
</protein>
<evidence type="ECO:0000256" key="1">
    <source>
        <dbReference type="SAM" id="Phobius"/>
    </source>
</evidence>
<sequence>MSNKQTFCPTCATTYKVTVAQLTMAQGMVCCPKCSTSFNALSYLVAAKALMPEAAAALELRDPNIQFESQAIDISKLNFQNELQSAAEQPRKLLDLFEDKVENSNIDLKTYLNNLNYFSTEPIGNFPALNWSEKTDTESKRGVLYYAMWSIINIALISTLLFQFFWFNPQYLKNSPVMAFAFNAACDVFNCSKLEEHYNLIATKKVKVRTISKKEVEFSGQLINYHERSLALPVIKVELKDNGTVFSTYTLQPQQYLAESLSGIQRIPSNSPFKFNFRLPVDRKSFNSYDLEIIRP</sequence>
<dbReference type="NCBIfam" id="TIGR02098">
    <property type="entry name" value="MJ0042_CXXC"/>
    <property type="match status" value="1"/>
</dbReference>
<feature type="transmembrane region" description="Helical" evidence="1">
    <location>
        <begin position="143"/>
        <end position="166"/>
    </location>
</feature>
<organism evidence="2 3">
    <name type="scientific">Acinetobacter bouvetii</name>
    <dbReference type="NCBI Taxonomy" id="202951"/>
    <lineage>
        <taxon>Bacteria</taxon>
        <taxon>Pseudomonadati</taxon>
        <taxon>Pseudomonadota</taxon>
        <taxon>Gammaproteobacteria</taxon>
        <taxon>Moraxellales</taxon>
        <taxon>Moraxellaceae</taxon>
        <taxon>Acinetobacter</taxon>
    </lineage>
</organism>
<gene>
    <name evidence="2" type="ORF">EXE25_05915</name>
</gene>
<comment type="caution">
    <text evidence="2">The sequence shown here is derived from an EMBL/GenBank/DDBJ whole genome shotgun (WGS) entry which is preliminary data.</text>
</comment>
<dbReference type="InterPro" id="IPR011723">
    <property type="entry name" value="Znf/thioredoxin_put"/>
</dbReference>
<reference evidence="2 3" key="1">
    <citation type="submission" date="2019-02" db="EMBL/GenBank/DDBJ databases">
        <title>The Batch Genome Submission of Acinetobacter spp. strains.</title>
        <authorList>
            <person name="Qin J."/>
            <person name="Hu Y."/>
            <person name="Ye H."/>
            <person name="Wei L."/>
            <person name="Feng Y."/>
            <person name="Zong Z."/>
        </authorList>
    </citation>
    <scope>NUCLEOTIDE SEQUENCE [LARGE SCALE GENOMIC DNA]</scope>
    <source>
        <strain evidence="2 3">WCHABo060081</strain>
    </source>
</reference>
<dbReference type="Pfam" id="PF11906">
    <property type="entry name" value="DUF3426"/>
    <property type="match status" value="1"/>
</dbReference>
<dbReference type="AlphaFoldDB" id="A0A4Q7AZ52"/>
<keyword evidence="1" id="KW-0472">Membrane</keyword>
<dbReference type="Proteomes" id="UP000293483">
    <property type="component" value="Unassembled WGS sequence"/>
</dbReference>
<dbReference type="InterPro" id="IPR021834">
    <property type="entry name" value="DUF3426"/>
</dbReference>
<name>A0A4Q7AZ52_9GAMM</name>
<dbReference type="RefSeq" id="WP_130144678.1">
    <property type="nucleotide sequence ID" value="NZ_SGSU01000005.1"/>
</dbReference>
<proteinExistence type="predicted"/>
<dbReference type="EMBL" id="SGSU01000005">
    <property type="protein sequence ID" value="RZG67981.1"/>
    <property type="molecule type" value="Genomic_DNA"/>
</dbReference>
<keyword evidence="1" id="KW-1133">Transmembrane helix</keyword>